<keyword evidence="1" id="KW-0472">Membrane</keyword>
<proteinExistence type="predicted"/>
<name>A0A4Q2SKR0_9ACTN</name>
<dbReference type="OrthoDB" id="3813625at2"/>
<dbReference type="RefSeq" id="WP_129428234.1">
    <property type="nucleotide sequence ID" value="NZ_SDWV01000021.1"/>
</dbReference>
<comment type="caution">
    <text evidence="2">The sequence shown here is derived from an EMBL/GenBank/DDBJ whole genome shotgun (WGS) entry which is preliminary data.</text>
</comment>
<evidence type="ECO:0000313" key="3">
    <source>
        <dbReference type="Proteomes" id="UP000291101"/>
    </source>
</evidence>
<feature type="transmembrane region" description="Helical" evidence="1">
    <location>
        <begin position="6"/>
        <end position="21"/>
    </location>
</feature>
<sequence>MIPTLIAGSILMLVVLTWTLWRRTRKLPAEPGKDQPAVAAVATAYPSSGLLVSEAVLRSTESGSISVWEALETAALPIAVEYHPVTELEITRYRTVPINTSAQQSVVDIVKALDPKSPTLYKVVLPKGAELVKAVGQSGFRGFSRTGGRTAHAVLKPVAVGGALAASWPVFAVAGTVMAVDMAGQRQLRAHQQQVEAILGRQEERNYIDRITDQRSADELLTRAISLMLDGRNPHMELALKSAIDEFHRAQETLKSLYGTIEGLVEPDGKVNYRKLEAKLGKIDKLEYVTRELNLARGAIAIRRKALVAAAAAASLEDPVNPYTALRKLLAGQVDQLKDAEALTADLTARLTGIQLKGGWSVPKAVKMQERIRALAATPTVTESELQFLRTAEGEILQVVAIDDDDEVPEPITTIT</sequence>
<evidence type="ECO:0000256" key="1">
    <source>
        <dbReference type="SAM" id="Phobius"/>
    </source>
</evidence>
<organism evidence="2 3">
    <name type="scientific">Nocardioides zhouii</name>
    <dbReference type="NCBI Taxonomy" id="1168729"/>
    <lineage>
        <taxon>Bacteria</taxon>
        <taxon>Bacillati</taxon>
        <taxon>Actinomycetota</taxon>
        <taxon>Actinomycetes</taxon>
        <taxon>Propionibacteriales</taxon>
        <taxon>Nocardioidaceae</taxon>
        <taxon>Nocardioides</taxon>
    </lineage>
</organism>
<accession>A0A4Q2SKR0</accession>
<dbReference type="AlphaFoldDB" id="A0A4Q2SKR0"/>
<dbReference type="EMBL" id="SDWV01000021">
    <property type="protein sequence ID" value="RYC05743.1"/>
    <property type="molecule type" value="Genomic_DNA"/>
</dbReference>
<dbReference type="Proteomes" id="UP000291101">
    <property type="component" value="Unassembled WGS sequence"/>
</dbReference>
<gene>
    <name evidence="2" type="ORF">EUA94_17745</name>
</gene>
<keyword evidence="1" id="KW-0812">Transmembrane</keyword>
<evidence type="ECO:0000313" key="2">
    <source>
        <dbReference type="EMBL" id="RYC05743.1"/>
    </source>
</evidence>
<keyword evidence="3" id="KW-1185">Reference proteome</keyword>
<protein>
    <submittedName>
        <fullName evidence="2">Uncharacterized protein</fullName>
    </submittedName>
</protein>
<keyword evidence="1" id="KW-1133">Transmembrane helix</keyword>
<reference evidence="2 3" key="1">
    <citation type="submission" date="2019-01" db="EMBL/GenBank/DDBJ databases">
        <title>Novel species of Nocardioides.</title>
        <authorList>
            <person name="Liu Q."/>
            <person name="X Y.-H."/>
        </authorList>
    </citation>
    <scope>NUCLEOTIDE SEQUENCE [LARGE SCALE GENOMIC DNA]</scope>
    <source>
        <strain evidence="2 3">HLT2-9</strain>
    </source>
</reference>